<dbReference type="InterPro" id="IPR029063">
    <property type="entry name" value="SAM-dependent_MTases_sf"/>
</dbReference>
<organism evidence="6">
    <name type="scientific">freshwater metagenome</name>
    <dbReference type="NCBI Taxonomy" id="449393"/>
    <lineage>
        <taxon>unclassified sequences</taxon>
        <taxon>metagenomes</taxon>
        <taxon>ecological metagenomes</taxon>
    </lineage>
</organism>
<name>A0A6J6ANW2_9ZZZZ</name>
<sequence length="278" mass="29283">MTDWTAVVLVVHEDEVDEVSGLVWDLGVSGVEELELGNGSVELRIGCDEEVAELVIETLSDRWVVSAEAVAADTGLDTWREHAQVWRAGSNIVIVPPWLDVPSDVTTDDFVLSIDPGHAFGSASHETTRLCLEAVVEFVKPGSVVADIGCGSGVLAIAAVRLGAREAIATDISPDAIIATIENARRNEVADVVDVSTATIEELDSATYDLVLANIGAATLCSMAQGLVQITKPHGVLVLSGLLAEQTETVAAALNQAGAVVDDVREDGEWRALVAHRS</sequence>
<dbReference type="EMBL" id="CAEUNJ010000046">
    <property type="protein sequence ID" value="CAB4371902.1"/>
    <property type="molecule type" value="Genomic_DNA"/>
</dbReference>
<evidence type="ECO:0000313" key="11">
    <source>
        <dbReference type="EMBL" id="CAB4974407.1"/>
    </source>
</evidence>
<dbReference type="SUPFAM" id="SSF53335">
    <property type="entry name" value="S-adenosyl-L-methionine-dependent methyltransferases"/>
    <property type="match status" value="1"/>
</dbReference>
<evidence type="ECO:0000313" key="6">
    <source>
        <dbReference type="EMBL" id="CAB4371902.1"/>
    </source>
</evidence>
<evidence type="ECO:0000256" key="3">
    <source>
        <dbReference type="ARBA" id="ARBA00022603"/>
    </source>
</evidence>
<keyword evidence="4" id="KW-0808">Transferase</keyword>
<protein>
    <submittedName>
        <fullName evidence="6">Unannotated protein</fullName>
    </submittedName>
</protein>
<dbReference type="HAMAP" id="MF_00735">
    <property type="entry name" value="Methyltr_PrmA"/>
    <property type="match status" value="1"/>
</dbReference>
<dbReference type="EMBL" id="CAEZXY010000187">
    <property type="protein sequence ID" value="CAB4727985.1"/>
    <property type="molecule type" value="Genomic_DNA"/>
</dbReference>
<dbReference type="EMBL" id="CAFAAD010000110">
    <property type="protein sequence ID" value="CAB4798591.1"/>
    <property type="molecule type" value="Genomic_DNA"/>
</dbReference>
<gene>
    <name evidence="7" type="ORF">UFOPK1762_01344</name>
    <name evidence="8" type="ORF">UFOPK1906_01928</name>
    <name evidence="9" type="ORF">UFOPK2624_02146</name>
    <name evidence="10" type="ORF">UFOPK2969_01337</name>
    <name evidence="11" type="ORF">UFOPK3927_00341</name>
    <name evidence="6" type="ORF">UFOPK4201_01126</name>
</gene>
<accession>A0A6J6ANW2</accession>
<comment type="similarity">
    <text evidence="1">Belongs to the methyltransferase superfamily. PrmA family.</text>
</comment>
<evidence type="ECO:0000313" key="7">
    <source>
        <dbReference type="EMBL" id="CAB4591078.1"/>
    </source>
</evidence>
<dbReference type="PANTHER" id="PTHR43648">
    <property type="entry name" value="ELECTRON TRANSFER FLAVOPROTEIN BETA SUBUNIT LYSINE METHYLTRANSFERASE"/>
    <property type="match status" value="1"/>
</dbReference>
<dbReference type="Pfam" id="PF06325">
    <property type="entry name" value="PrmA"/>
    <property type="match status" value="1"/>
</dbReference>
<keyword evidence="2" id="KW-0963">Cytoplasm</keyword>
<evidence type="ECO:0000313" key="8">
    <source>
        <dbReference type="EMBL" id="CAB4638448.1"/>
    </source>
</evidence>
<keyword evidence="3" id="KW-0489">Methyltransferase</keyword>
<evidence type="ECO:0000256" key="2">
    <source>
        <dbReference type="ARBA" id="ARBA00022490"/>
    </source>
</evidence>
<dbReference type="GO" id="GO:0008276">
    <property type="term" value="F:protein methyltransferase activity"/>
    <property type="evidence" value="ECO:0007669"/>
    <property type="project" value="InterPro"/>
</dbReference>
<dbReference type="EMBL" id="CAFBOK010000024">
    <property type="protein sequence ID" value="CAB4974407.1"/>
    <property type="molecule type" value="Genomic_DNA"/>
</dbReference>
<evidence type="ECO:0000256" key="1">
    <source>
        <dbReference type="ARBA" id="ARBA00009741"/>
    </source>
</evidence>
<dbReference type="CDD" id="cd02440">
    <property type="entry name" value="AdoMet_MTases"/>
    <property type="match status" value="1"/>
</dbReference>
<dbReference type="GO" id="GO:0032259">
    <property type="term" value="P:methylation"/>
    <property type="evidence" value="ECO:0007669"/>
    <property type="project" value="UniProtKB-KW"/>
</dbReference>
<dbReference type="InterPro" id="IPR050078">
    <property type="entry name" value="Ribosomal_L11_MeTrfase_PrmA"/>
</dbReference>
<dbReference type="AlphaFoldDB" id="A0A6J6ANW2"/>
<keyword evidence="5" id="KW-0949">S-adenosyl-L-methionine</keyword>
<dbReference type="Gene3D" id="3.40.50.150">
    <property type="entry name" value="Vaccinia Virus protein VP39"/>
    <property type="match status" value="1"/>
</dbReference>
<dbReference type="InterPro" id="IPR004498">
    <property type="entry name" value="Ribosomal_PrmA_MeTrfase"/>
</dbReference>
<evidence type="ECO:0000313" key="10">
    <source>
        <dbReference type="EMBL" id="CAB4798591.1"/>
    </source>
</evidence>
<reference evidence="6" key="1">
    <citation type="submission" date="2020-05" db="EMBL/GenBank/DDBJ databases">
        <authorList>
            <person name="Chiriac C."/>
            <person name="Salcher M."/>
            <person name="Ghai R."/>
            <person name="Kavagutti S V."/>
        </authorList>
    </citation>
    <scope>NUCLEOTIDE SEQUENCE</scope>
</reference>
<evidence type="ECO:0000256" key="4">
    <source>
        <dbReference type="ARBA" id="ARBA00022679"/>
    </source>
</evidence>
<dbReference type="EMBL" id="CAEZTY010000056">
    <property type="protein sequence ID" value="CAB4591078.1"/>
    <property type="molecule type" value="Genomic_DNA"/>
</dbReference>
<evidence type="ECO:0000256" key="5">
    <source>
        <dbReference type="ARBA" id="ARBA00022691"/>
    </source>
</evidence>
<dbReference type="EMBL" id="CAEZVC010000197">
    <property type="protein sequence ID" value="CAB4638448.1"/>
    <property type="molecule type" value="Genomic_DNA"/>
</dbReference>
<dbReference type="PANTHER" id="PTHR43648:SF1">
    <property type="entry name" value="ELECTRON TRANSFER FLAVOPROTEIN BETA SUBUNIT LYSINE METHYLTRANSFERASE"/>
    <property type="match status" value="1"/>
</dbReference>
<evidence type="ECO:0000313" key="9">
    <source>
        <dbReference type="EMBL" id="CAB4727985.1"/>
    </source>
</evidence>
<proteinExistence type="inferred from homology"/>